<keyword evidence="5 7" id="KW-0472">Membrane</keyword>
<keyword evidence="3 7" id="KW-0812">Transmembrane</keyword>
<feature type="transmembrane region" description="Helical" evidence="7">
    <location>
        <begin position="294"/>
        <end position="316"/>
    </location>
</feature>
<evidence type="ECO:0000256" key="6">
    <source>
        <dbReference type="SAM" id="MobiDB-lite"/>
    </source>
</evidence>
<evidence type="ECO:0000256" key="5">
    <source>
        <dbReference type="ARBA" id="ARBA00023136"/>
    </source>
</evidence>
<evidence type="ECO:0000313" key="8">
    <source>
        <dbReference type="EMBL" id="NGO80147.1"/>
    </source>
</evidence>
<evidence type="ECO:0000256" key="2">
    <source>
        <dbReference type="ARBA" id="ARBA00022475"/>
    </source>
</evidence>
<dbReference type="GO" id="GO:0005886">
    <property type="term" value="C:plasma membrane"/>
    <property type="evidence" value="ECO:0007669"/>
    <property type="project" value="UniProtKB-SubCell"/>
</dbReference>
<proteinExistence type="predicted"/>
<name>A0A6G4XTL2_9ACTN</name>
<dbReference type="PANTHER" id="PTHR23513">
    <property type="entry name" value="INTEGRAL MEMBRANE EFFLUX PROTEIN-RELATED"/>
    <property type="match status" value="1"/>
</dbReference>
<feature type="transmembrane region" description="Helical" evidence="7">
    <location>
        <begin position="415"/>
        <end position="437"/>
    </location>
</feature>
<dbReference type="EMBL" id="JAAKZW010000195">
    <property type="protein sequence ID" value="NGO80147.1"/>
    <property type="molecule type" value="Genomic_DNA"/>
</dbReference>
<dbReference type="PANTHER" id="PTHR23513:SF17">
    <property type="entry name" value="MEMBRANE PROTEIN"/>
    <property type="match status" value="1"/>
</dbReference>
<comment type="subcellular location">
    <subcellularLocation>
        <location evidence="1">Cell membrane</location>
        <topology evidence="1">Multi-pass membrane protein</topology>
    </subcellularLocation>
</comment>
<dbReference type="Pfam" id="PF07690">
    <property type="entry name" value="MFS_1"/>
    <property type="match status" value="1"/>
</dbReference>
<protein>
    <submittedName>
        <fullName evidence="8">MFS transporter</fullName>
    </submittedName>
</protein>
<feature type="transmembrane region" description="Helical" evidence="7">
    <location>
        <begin position="79"/>
        <end position="99"/>
    </location>
</feature>
<feature type="transmembrane region" description="Helical" evidence="7">
    <location>
        <begin position="350"/>
        <end position="372"/>
    </location>
</feature>
<feature type="transmembrane region" description="Helical" evidence="7">
    <location>
        <begin position="323"/>
        <end position="344"/>
    </location>
</feature>
<dbReference type="Gene3D" id="1.20.1250.20">
    <property type="entry name" value="MFS general substrate transporter like domains"/>
    <property type="match status" value="1"/>
</dbReference>
<feature type="region of interest" description="Disordered" evidence="6">
    <location>
        <begin position="1"/>
        <end position="38"/>
    </location>
</feature>
<comment type="caution">
    <text evidence="8">The sequence shown here is derived from an EMBL/GenBank/DDBJ whole genome shotgun (WGS) entry which is preliminary data.</text>
</comment>
<feature type="transmembrane region" description="Helical" evidence="7">
    <location>
        <begin position="384"/>
        <end position="403"/>
    </location>
</feature>
<keyword evidence="4 7" id="KW-1133">Transmembrane helix</keyword>
<evidence type="ECO:0000256" key="4">
    <source>
        <dbReference type="ARBA" id="ARBA00022989"/>
    </source>
</evidence>
<dbReference type="GO" id="GO:0022857">
    <property type="term" value="F:transmembrane transporter activity"/>
    <property type="evidence" value="ECO:0007669"/>
    <property type="project" value="InterPro"/>
</dbReference>
<dbReference type="Proteomes" id="UP000481109">
    <property type="component" value="Unassembled WGS sequence"/>
</dbReference>
<sequence>MEIACPVRQSARSSPFVTADARSHTKSSGTSATEPSAPLPVHRDGNVLRWLSAYAASMVGDSVYFLALGWAAAQVAGPAQVGVVMAVGAVPRALLMLGGGVVADRFGPRKVVIGSDAVRSLLILAAAAALWLATPGLWLLVALALLFGVVDALFMPAVGALPTRITSRGELMRLLGFKAFVDRMGRLAGPPTAGFALGVGGPEAAFAAAGVLFALSLALLIAVRIAPVLPDDAVAEGAQRTSAWRELRDGLGYVRRHPVVGPLVVSGAISQIGITPPLTVGIVLLGEERGWSPAGVGLILGAMALGAGISTLGLAVAGRFPRAGLWATVTLAVASVAIGAIGLLPTVAGAAAVALLAGLVSGICGGLSSTLIQANTEPGYLGRVSSVMAFTAVGLTPLFFPVGGWAAGVWGAQPVFVVGGAVSMAAALLPLAARAVWRAELPDKR</sequence>
<dbReference type="SUPFAM" id="SSF103473">
    <property type="entry name" value="MFS general substrate transporter"/>
    <property type="match status" value="1"/>
</dbReference>
<reference evidence="8 9" key="1">
    <citation type="submission" date="2020-02" db="EMBL/GenBank/DDBJ databases">
        <title>Whole-genome analyses of novel actinobacteria.</title>
        <authorList>
            <person name="Sahin N."/>
            <person name="Tokatli A."/>
        </authorList>
    </citation>
    <scope>NUCLEOTIDE SEQUENCE [LARGE SCALE GENOMIC DNA]</scope>
    <source>
        <strain evidence="8 9">YC504</strain>
    </source>
</reference>
<dbReference type="AlphaFoldDB" id="A0A6G4XTL2"/>
<organism evidence="8 9">
    <name type="scientific">Streptomyces mesophilus</name>
    <dbReference type="NCBI Taxonomy" id="1775132"/>
    <lineage>
        <taxon>Bacteria</taxon>
        <taxon>Bacillati</taxon>
        <taxon>Actinomycetota</taxon>
        <taxon>Actinomycetes</taxon>
        <taxon>Kitasatosporales</taxon>
        <taxon>Streptomycetaceae</taxon>
        <taxon>Streptomyces</taxon>
    </lineage>
</organism>
<evidence type="ECO:0000256" key="3">
    <source>
        <dbReference type="ARBA" id="ARBA00022692"/>
    </source>
</evidence>
<gene>
    <name evidence="8" type="ORF">G6045_31485</name>
</gene>
<keyword evidence="2" id="KW-1003">Cell membrane</keyword>
<evidence type="ECO:0000313" key="9">
    <source>
        <dbReference type="Proteomes" id="UP000481109"/>
    </source>
</evidence>
<dbReference type="InterPro" id="IPR036259">
    <property type="entry name" value="MFS_trans_sf"/>
</dbReference>
<evidence type="ECO:0000256" key="7">
    <source>
        <dbReference type="SAM" id="Phobius"/>
    </source>
</evidence>
<dbReference type="InterPro" id="IPR011701">
    <property type="entry name" value="MFS"/>
</dbReference>
<accession>A0A6G4XTL2</accession>
<keyword evidence="9" id="KW-1185">Reference proteome</keyword>
<feature type="transmembrane region" description="Helical" evidence="7">
    <location>
        <begin position="204"/>
        <end position="226"/>
    </location>
</feature>
<dbReference type="CDD" id="cd06173">
    <property type="entry name" value="MFS_MefA_like"/>
    <property type="match status" value="1"/>
</dbReference>
<feature type="transmembrane region" description="Helical" evidence="7">
    <location>
        <begin position="51"/>
        <end position="73"/>
    </location>
</feature>
<evidence type="ECO:0000256" key="1">
    <source>
        <dbReference type="ARBA" id="ARBA00004651"/>
    </source>
</evidence>